<evidence type="ECO:0000256" key="1">
    <source>
        <dbReference type="ARBA" id="ARBA00010899"/>
    </source>
</evidence>
<dbReference type="InterPro" id="IPR001752">
    <property type="entry name" value="Kinesin_motor_dom"/>
</dbReference>
<dbReference type="InterPro" id="IPR036961">
    <property type="entry name" value="Kinesin_motor_dom_sf"/>
</dbReference>
<keyword evidence="2" id="KW-0493">Microtubule</keyword>
<dbReference type="PROSITE" id="PS50021">
    <property type="entry name" value="CH"/>
    <property type="match status" value="1"/>
</dbReference>
<evidence type="ECO:0000259" key="11">
    <source>
        <dbReference type="PROSITE" id="PS50067"/>
    </source>
</evidence>
<gene>
    <name evidence="13 14" type="primary">LOC101499500</name>
</gene>
<feature type="compositionally biased region" description="Low complexity" evidence="9">
    <location>
        <begin position="1054"/>
        <end position="1068"/>
    </location>
</feature>
<dbReference type="SUPFAM" id="SSF47576">
    <property type="entry name" value="Calponin-homology domain, CH-domain"/>
    <property type="match status" value="1"/>
</dbReference>
<evidence type="ECO:0000313" key="13">
    <source>
        <dbReference type="RefSeq" id="XP_004503714.1"/>
    </source>
</evidence>
<feature type="domain" description="Calponin-homology (CH)" evidence="10">
    <location>
        <begin position="30"/>
        <end position="132"/>
    </location>
</feature>
<feature type="region of interest" description="Disordered" evidence="9">
    <location>
        <begin position="1034"/>
        <end position="1092"/>
    </location>
</feature>
<protein>
    <submittedName>
        <fullName evidence="13 14">Kinesin-like protein KIN-14J</fullName>
    </submittedName>
</protein>
<sequence>MQWEQEGGAKGGTDNLNVFPWESVNQIEEGSQLAPVIKWINAVLPYFNLPLETSEEELRACLRDGSVLCRVLDNLVPGSLEGSDSLNEPVCVQRFLVALDELGLSGFELSDLDQGSMVPVLQCLENLKAHFAYNAARENIQSCSRKRWDQPDRTSLAETDSCLKDASKFQHVDDSAESDGIASIDQIGFKSNELFELKQGLHVDLSDAKLNKLLKSNNLDSVSTRFLFNIVNRILSDIFERKNGDIPQAQRAACLLRKILQVMESRFSNQAESMKNQNNLFKAREGKYQTKINALETLAVGTTEENEVVTGWFQQLKFSLQHEQTKFEEKKKLEEQDFSRLKKDKIQSEIEISALKQDLELAKRSHEEHVLQLELQASESKSEYERRIQELKCHLADARKQVKEMETFSESRYLNWRNKEHTYQSFLNQQFGAFKELKAVMKSVKDEVIKTKRSYLEEYKYFGIKLKGLAEAADNYHVLLTENRKLYNEVQDLKGNIRVYCRVRPFLSGQSQNHTTVEFIGDDGELIISNPLKQGKESRKLFKFNKVFGQATSQEEVFMDTRPLIRSVLDGYNVCIFAYGQTGSGKTYTMSGPSLSSKSDWGVNYRALHDLFHISQSRRNSIIYEVGVQMVEIYNEQVRDLLSSNGPQKRLGIWNTTQPNGLAVPDASMHSVNSMKDVLELMNTGLMNRATSATALNERSSRSHSVLSIHVRGTEVKTNSLLRGCLHLVDLAGSERVDRSEATGDRLKEAQHINKSLSALGDVIFALAQKSPHVPYRNSKLTQLLQSSLGGQAKTLMFVQLNPDVASYSETISTLKFAERVSGVELGAARSNKEGRDVRELMEQMASLKDALARKDEEIERFQLLKANNNGAKHGMISLRHASSSPRSSSPRRHSIGTPRPRNNLRLSGAKSLGVNEKVASDMDNSSEYSDKHSEAGSHQSVDDFRNKSSSLLVKLAREDIDQNFNEDIDLLRFGDADSEERLSDISDGGLSMGTETEGSICSIVEYTLFPDLEKAAETTPSRDTTSDNLLAQSTEKPIMPSKIPKAPQIQPKLQTRTSRLSLNRSTSKVSSSIKKPTVGSSSSVRPSKRWQ</sequence>
<evidence type="ECO:0000256" key="2">
    <source>
        <dbReference type="ARBA" id="ARBA00022701"/>
    </source>
</evidence>
<dbReference type="GO" id="GO:0007018">
    <property type="term" value="P:microtubule-based movement"/>
    <property type="evidence" value="ECO:0007669"/>
    <property type="project" value="InterPro"/>
</dbReference>
<reference evidence="13 14" key="2">
    <citation type="submission" date="2025-04" db="UniProtKB">
        <authorList>
            <consortium name="RefSeq"/>
        </authorList>
    </citation>
    <scope>IDENTIFICATION</scope>
    <source>
        <tissue evidence="13 14">Etiolated seedlings</tissue>
    </source>
</reference>
<feature type="compositionally biased region" description="Basic and acidic residues" evidence="9">
    <location>
        <begin position="929"/>
        <end position="944"/>
    </location>
</feature>
<keyword evidence="12" id="KW-1185">Reference proteome</keyword>
<keyword evidence="6 7" id="KW-0505">Motor protein</keyword>
<evidence type="ECO:0000256" key="7">
    <source>
        <dbReference type="PROSITE-ProRule" id="PRU00283"/>
    </source>
</evidence>
<dbReference type="SMART" id="SM00033">
    <property type="entry name" value="CH"/>
    <property type="match status" value="1"/>
</dbReference>
<dbReference type="SMART" id="SM00129">
    <property type="entry name" value="KISc"/>
    <property type="match status" value="1"/>
</dbReference>
<dbReference type="STRING" id="3827.A0A1S2YFI3"/>
<dbReference type="SUPFAM" id="SSF52540">
    <property type="entry name" value="P-loop containing nucleoside triphosphate hydrolases"/>
    <property type="match status" value="1"/>
</dbReference>
<dbReference type="Gene3D" id="1.10.418.10">
    <property type="entry name" value="Calponin-like domain"/>
    <property type="match status" value="1"/>
</dbReference>
<dbReference type="PRINTS" id="PR00380">
    <property type="entry name" value="KINESINHEAVY"/>
</dbReference>
<reference evidence="12" key="1">
    <citation type="journal article" date="2013" name="Nat. Biotechnol.">
        <title>Draft genome sequence of chickpea (Cicer arietinum) provides a resource for trait improvement.</title>
        <authorList>
            <person name="Varshney R.K."/>
            <person name="Song C."/>
            <person name="Saxena R.K."/>
            <person name="Azam S."/>
            <person name="Yu S."/>
            <person name="Sharpe A.G."/>
            <person name="Cannon S."/>
            <person name="Baek J."/>
            <person name="Rosen B.D."/>
            <person name="Tar'an B."/>
            <person name="Millan T."/>
            <person name="Zhang X."/>
            <person name="Ramsay L.D."/>
            <person name="Iwata A."/>
            <person name="Wang Y."/>
            <person name="Nelson W."/>
            <person name="Farmer A.D."/>
            <person name="Gaur P.M."/>
            <person name="Soderlund C."/>
            <person name="Penmetsa R.V."/>
            <person name="Xu C."/>
            <person name="Bharti A.K."/>
            <person name="He W."/>
            <person name="Winter P."/>
            <person name="Zhao S."/>
            <person name="Hane J.K."/>
            <person name="Carrasquilla-Garcia N."/>
            <person name="Condie J.A."/>
            <person name="Upadhyaya H.D."/>
            <person name="Luo M.C."/>
            <person name="Thudi M."/>
            <person name="Gowda C.L."/>
            <person name="Singh N.P."/>
            <person name="Lichtenzveig J."/>
            <person name="Gali K.K."/>
            <person name="Rubio J."/>
            <person name="Nadarajan N."/>
            <person name="Dolezel J."/>
            <person name="Bansal K.C."/>
            <person name="Xu X."/>
            <person name="Edwards D."/>
            <person name="Zhang G."/>
            <person name="Kahl G."/>
            <person name="Gil J."/>
            <person name="Singh K.B."/>
            <person name="Datta S.K."/>
            <person name="Jackson S.A."/>
            <person name="Wang J."/>
            <person name="Cook D.R."/>
        </authorList>
    </citation>
    <scope>NUCLEOTIDE SEQUENCE [LARGE SCALE GENOMIC DNA]</scope>
    <source>
        <strain evidence="12">cv. CDC Frontier</strain>
    </source>
</reference>
<dbReference type="InterPro" id="IPR001715">
    <property type="entry name" value="CH_dom"/>
</dbReference>
<evidence type="ECO:0000256" key="6">
    <source>
        <dbReference type="ARBA" id="ARBA00023175"/>
    </source>
</evidence>
<feature type="coiled-coil region" evidence="8">
    <location>
        <begin position="838"/>
        <end position="868"/>
    </location>
</feature>
<dbReference type="InterPro" id="IPR036872">
    <property type="entry name" value="CH_dom_sf"/>
</dbReference>
<evidence type="ECO:0000256" key="5">
    <source>
        <dbReference type="ARBA" id="ARBA00023054"/>
    </source>
</evidence>
<dbReference type="GO" id="GO:0008017">
    <property type="term" value="F:microtubule binding"/>
    <property type="evidence" value="ECO:0007669"/>
    <property type="project" value="InterPro"/>
</dbReference>
<dbReference type="GO" id="GO:0005524">
    <property type="term" value="F:ATP binding"/>
    <property type="evidence" value="ECO:0007669"/>
    <property type="project" value="UniProtKB-UniRule"/>
</dbReference>
<dbReference type="PANTHER" id="PTHR47972:SF14">
    <property type="entry name" value="KINESIN-LIKE PROTEIN KIN-14J"/>
    <property type="match status" value="1"/>
</dbReference>
<evidence type="ECO:0000256" key="8">
    <source>
        <dbReference type="SAM" id="Coils"/>
    </source>
</evidence>
<feature type="binding site" evidence="7">
    <location>
        <begin position="580"/>
        <end position="587"/>
    </location>
    <ligand>
        <name>ATP</name>
        <dbReference type="ChEBI" id="CHEBI:30616"/>
    </ligand>
</feature>
<keyword evidence="5 8" id="KW-0175">Coiled coil</keyword>
<proteinExistence type="inferred from homology"/>
<feature type="domain" description="Kinesin motor" evidence="11">
    <location>
        <begin position="496"/>
        <end position="824"/>
    </location>
</feature>
<dbReference type="GO" id="GO:0005874">
    <property type="term" value="C:microtubule"/>
    <property type="evidence" value="ECO:0007669"/>
    <property type="project" value="UniProtKB-KW"/>
</dbReference>
<dbReference type="KEGG" id="cam:101499500"/>
<dbReference type="GO" id="GO:0003777">
    <property type="term" value="F:microtubule motor activity"/>
    <property type="evidence" value="ECO:0007669"/>
    <property type="project" value="InterPro"/>
</dbReference>
<dbReference type="FunFam" id="3.40.850.10:FF:000044">
    <property type="entry name" value="p-loop containing nucleoside triphosphate hydrolases superfamily protein"/>
    <property type="match status" value="1"/>
</dbReference>
<evidence type="ECO:0000313" key="12">
    <source>
        <dbReference type="Proteomes" id="UP000087171"/>
    </source>
</evidence>
<feature type="compositionally biased region" description="Low complexity" evidence="9">
    <location>
        <begin position="880"/>
        <end position="889"/>
    </location>
</feature>
<dbReference type="InterPro" id="IPR027417">
    <property type="entry name" value="P-loop_NTPase"/>
</dbReference>
<dbReference type="Pfam" id="PF00225">
    <property type="entry name" value="Kinesin"/>
    <property type="match status" value="1"/>
</dbReference>
<evidence type="ECO:0000313" key="14">
    <source>
        <dbReference type="RefSeq" id="XP_004503715.1"/>
    </source>
</evidence>
<dbReference type="InterPro" id="IPR027640">
    <property type="entry name" value="Kinesin-like_fam"/>
</dbReference>
<dbReference type="Proteomes" id="UP000087171">
    <property type="component" value="Chromosome Ca6"/>
</dbReference>
<feature type="compositionally biased region" description="Polar residues" evidence="9">
    <location>
        <begin position="1069"/>
        <end position="1086"/>
    </location>
</feature>
<evidence type="ECO:0000259" key="10">
    <source>
        <dbReference type="PROSITE" id="PS50021"/>
    </source>
</evidence>
<keyword evidence="4 7" id="KW-0067">ATP-binding</keyword>
<feature type="region of interest" description="Disordered" evidence="9">
    <location>
        <begin position="880"/>
        <end position="944"/>
    </location>
</feature>
<dbReference type="GeneID" id="101499500"/>
<dbReference type="RefSeq" id="XP_004503714.1">
    <property type="nucleotide sequence ID" value="XM_004503657.3"/>
</dbReference>
<keyword evidence="3 7" id="KW-0547">Nucleotide-binding</keyword>
<dbReference type="AlphaFoldDB" id="A0A1S2YFI3"/>
<evidence type="ECO:0000256" key="9">
    <source>
        <dbReference type="SAM" id="MobiDB-lite"/>
    </source>
</evidence>
<accession>A0A1S2YFI3</accession>
<dbReference type="OrthoDB" id="3176171at2759"/>
<feature type="coiled-coil region" evidence="8">
    <location>
        <begin position="356"/>
        <end position="408"/>
    </location>
</feature>
<name>A0A1S2YFI3_CICAR</name>
<dbReference type="RefSeq" id="XP_004503715.1">
    <property type="nucleotide sequence ID" value="XM_004503658.3"/>
</dbReference>
<evidence type="ECO:0000256" key="3">
    <source>
        <dbReference type="ARBA" id="ARBA00022741"/>
    </source>
</evidence>
<dbReference type="Gene3D" id="3.40.850.10">
    <property type="entry name" value="Kinesin motor domain"/>
    <property type="match status" value="1"/>
</dbReference>
<evidence type="ECO:0000256" key="4">
    <source>
        <dbReference type="ARBA" id="ARBA00022840"/>
    </source>
</evidence>
<dbReference type="PaxDb" id="3827-XP_004503714.1"/>
<dbReference type="eggNOG" id="KOG0239">
    <property type="taxonomic scope" value="Eukaryota"/>
</dbReference>
<dbReference type="PROSITE" id="PS50067">
    <property type="entry name" value="KINESIN_MOTOR_2"/>
    <property type="match status" value="1"/>
</dbReference>
<dbReference type="PANTHER" id="PTHR47972">
    <property type="entry name" value="KINESIN-LIKE PROTEIN KLP-3"/>
    <property type="match status" value="1"/>
</dbReference>
<organism evidence="12 14">
    <name type="scientific">Cicer arietinum</name>
    <name type="common">Chickpea</name>
    <name type="synonym">Garbanzo</name>
    <dbReference type="NCBI Taxonomy" id="3827"/>
    <lineage>
        <taxon>Eukaryota</taxon>
        <taxon>Viridiplantae</taxon>
        <taxon>Streptophyta</taxon>
        <taxon>Embryophyta</taxon>
        <taxon>Tracheophyta</taxon>
        <taxon>Spermatophyta</taxon>
        <taxon>Magnoliopsida</taxon>
        <taxon>eudicotyledons</taxon>
        <taxon>Gunneridae</taxon>
        <taxon>Pentapetalae</taxon>
        <taxon>rosids</taxon>
        <taxon>fabids</taxon>
        <taxon>Fabales</taxon>
        <taxon>Fabaceae</taxon>
        <taxon>Papilionoideae</taxon>
        <taxon>50 kb inversion clade</taxon>
        <taxon>NPAAA clade</taxon>
        <taxon>Hologalegina</taxon>
        <taxon>IRL clade</taxon>
        <taxon>Cicereae</taxon>
        <taxon>Cicer</taxon>
    </lineage>
</organism>
<comment type="similarity">
    <text evidence="1">Belongs to the TRAFAC class myosin-kinesin ATPase superfamily. Kinesin family. KIN-14 subfamily.</text>
</comment>